<reference evidence="3" key="1">
    <citation type="journal article" date="2023" name="Mol. Phylogenet. Evol.">
        <title>Genome-scale phylogeny and comparative genomics of the fungal order Sordariales.</title>
        <authorList>
            <person name="Hensen N."/>
            <person name="Bonometti L."/>
            <person name="Westerberg I."/>
            <person name="Brannstrom I.O."/>
            <person name="Guillou S."/>
            <person name="Cros-Aarteil S."/>
            <person name="Calhoun S."/>
            <person name="Haridas S."/>
            <person name="Kuo A."/>
            <person name="Mondo S."/>
            <person name="Pangilinan J."/>
            <person name="Riley R."/>
            <person name="LaButti K."/>
            <person name="Andreopoulos B."/>
            <person name="Lipzen A."/>
            <person name="Chen C."/>
            <person name="Yan M."/>
            <person name="Daum C."/>
            <person name="Ng V."/>
            <person name="Clum A."/>
            <person name="Steindorff A."/>
            <person name="Ohm R.A."/>
            <person name="Martin F."/>
            <person name="Silar P."/>
            <person name="Natvig D.O."/>
            <person name="Lalanne C."/>
            <person name="Gautier V."/>
            <person name="Ament-Velasquez S.L."/>
            <person name="Kruys A."/>
            <person name="Hutchinson M.I."/>
            <person name="Powell A.J."/>
            <person name="Barry K."/>
            <person name="Miller A.N."/>
            <person name="Grigoriev I.V."/>
            <person name="Debuchy R."/>
            <person name="Gladieux P."/>
            <person name="Hiltunen Thoren M."/>
            <person name="Johannesson H."/>
        </authorList>
    </citation>
    <scope>NUCLEOTIDE SEQUENCE</scope>
    <source>
        <strain evidence="3">CBS 333.67</strain>
    </source>
</reference>
<dbReference type="RefSeq" id="XP_062723079.1">
    <property type="nucleotide sequence ID" value="XM_062870337.1"/>
</dbReference>
<organism evidence="3 4">
    <name type="scientific">Chaetomium strumarium</name>
    <dbReference type="NCBI Taxonomy" id="1170767"/>
    <lineage>
        <taxon>Eukaryota</taxon>
        <taxon>Fungi</taxon>
        <taxon>Dikarya</taxon>
        <taxon>Ascomycota</taxon>
        <taxon>Pezizomycotina</taxon>
        <taxon>Sordariomycetes</taxon>
        <taxon>Sordariomycetidae</taxon>
        <taxon>Sordariales</taxon>
        <taxon>Chaetomiaceae</taxon>
        <taxon>Chaetomium</taxon>
    </lineage>
</organism>
<dbReference type="EMBL" id="JAUDZG010000003">
    <property type="protein sequence ID" value="KAK3307299.1"/>
    <property type="molecule type" value="Genomic_DNA"/>
</dbReference>
<evidence type="ECO:0000256" key="2">
    <source>
        <dbReference type="ARBA" id="ARBA00023043"/>
    </source>
</evidence>
<protein>
    <submittedName>
        <fullName evidence="3">Ankyrin repeat-containing domain protein</fullName>
    </submittedName>
</protein>
<keyword evidence="1" id="KW-0677">Repeat</keyword>
<proteinExistence type="predicted"/>
<dbReference type="Gene3D" id="1.25.40.20">
    <property type="entry name" value="Ankyrin repeat-containing domain"/>
    <property type="match status" value="2"/>
</dbReference>
<dbReference type="PANTHER" id="PTHR24189:SF50">
    <property type="entry name" value="ANKYRIN REPEAT AND SOCS BOX PROTEIN 2"/>
    <property type="match status" value="1"/>
</dbReference>
<dbReference type="SUPFAM" id="SSF48403">
    <property type="entry name" value="Ankyrin repeat"/>
    <property type="match status" value="1"/>
</dbReference>
<evidence type="ECO:0000313" key="3">
    <source>
        <dbReference type="EMBL" id="KAK3307299.1"/>
    </source>
</evidence>
<dbReference type="AlphaFoldDB" id="A0AAJ0GWC4"/>
<keyword evidence="4" id="KW-1185">Reference proteome</keyword>
<sequence length="815" mass="89599">MTSPSLENLPAELIGQATEQLLVARAFGSVTALGGCTRRLHAIVLPALYKHVTKVDLQTGEDALIRAVENDELGLLKVLLERGVDPNGRFWSTLPSSVRQEMFSAQGLSRRLSPRGDGYLVSKIIQENIDGREPPPTWSPLHLAVCFVHDRLVRRLLDHGANHMAVGWLATGHPTFVDAEDPGITALHRAALRGGVAMCQLLLDHHAAGVTEASGDMLERGEARGLRALDYAVAAGHTRTVGSWLLEHGADHLQHIALAERNFPAPLNFLCARQQYRDAHYLLDRILIRTLGSLRGFLVEDMEHVVTTESPMPEPDSEEALITLVRRLLDAGVDPNALLPDRGELLLQSALHREIRSSQPEAVKVLVSAGAQLELRAFEPGFTWLRRTALDFALRTCPCLPVVGRDPRQYLQNIVGLLELGASFTDATARLPGQATEPKTCFCPLFSHPSGRYNSDNYNLFERLMELVARQLSDQSLRLPLASELMDLALEYGKPNEKLPQWLIRHYNVTLTDIFPDGLHIYAPRYPDAVRIGNPGLLSWLLDSAPEKTAEILSGINLLPLPALCNLLRSTPVLVERGLLDRALPADGTCEKAPRASVEWQFTIMVFEACANIKWCDHVSDGSATEFVARVLKLASSVQDDDLSKILTPAPDPAVALEVLAMALDASSQEPDPAVILTILKHTHVDVRTLIPRPTEKNENSNGIGGQVLLLYYLLKTFLKAHVISPSSGLLPVPTDASPRRQTHRQPSGETPLEALAAILDGQDCGAEFGDWPCHNRNSLRAHVQLDWRAPDRVGEPLADLFNPVEVGDLKARWA</sequence>
<dbReference type="InterPro" id="IPR002110">
    <property type="entry name" value="Ankyrin_rpt"/>
</dbReference>
<dbReference type="PANTHER" id="PTHR24189">
    <property type="entry name" value="MYOTROPHIN"/>
    <property type="match status" value="1"/>
</dbReference>
<accession>A0AAJ0GWC4</accession>
<dbReference type="InterPro" id="IPR050745">
    <property type="entry name" value="Multifunctional_regulatory"/>
</dbReference>
<comment type="caution">
    <text evidence="3">The sequence shown here is derived from an EMBL/GenBank/DDBJ whole genome shotgun (WGS) entry which is preliminary data.</text>
</comment>
<evidence type="ECO:0000313" key="4">
    <source>
        <dbReference type="Proteomes" id="UP001273166"/>
    </source>
</evidence>
<dbReference type="GeneID" id="87889166"/>
<dbReference type="Proteomes" id="UP001273166">
    <property type="component" value="Unassembled WGS sequence"/>
</dbReference>
<keyword evidence="2" id="KW-0040">ANK repeat</keyword>
<name>A0AAJ0GWC4_9PEZI</name>
<gene>
    <name evidence="3" type="ORF">B0T15DRAFT_553892</name>
</gene>
<dbReference type="InterPro" id="IPR036770">
    <property type="entry name" value="Ankyrin_rpt-contain_sf"/>
</dbReference>
<reference evidence="3" key="2">
    <citation type="submission" date="2023-06" db="EMBL/GenBank/DDBJ databases">
        <authorList>
            <consortium name="Lawrence Berkeley National Laboratory"/>
            <person name="Mondo S.J."/>
            <person name="Hensen N."/>
            <person name="Bonometti L."/>
            <person name="Westerberg I."/>
            <person name="Brannstrom I.O."/>
            <person name="Guillou S."/>
            <person name="Cros-Aarteil S."/>
            <person name="Calhoun S."/>
            <person name="Haridas S."/>
            <person name="Kuo A."/>
            <person name="Pangilinan J."/>
            <person name="Riley R."/>
            <person name="Labutti K."/>
            <person name="Andreopoulos B."/>
            <person name="Lipzen A."/>
            <person name="Chen C."/>
            <person name="Yanf M."/>
            <person name="Daum C."/>
            <person name="Ng V."/>
            <person name="Clum A."/>
            <person name="Steindorff A."/>
            <person name="Ohm R."/>
            <person name="Martin F."/>
            <person name="Silar P."/>
            <person name="Natvig D."/>
            <person name="Lalanne C."/>
            <person name="Gautier V."/>
            <person name="Ament-Velasquez S.L."/>
            <person name="Kruys A."/>
            <person name="Hutchinson M.I."/>
            <person name="Powell A.J."/>
            <person name="Barry K."/>
            <person name="Miller A.N."/>
            <person name="Grigoriev I.V."/>
            <person name="Debuchy R."/>
            <person name="Gladieux P."/>
            <person name="Thoren M.H."/>
            <person name="Johannesson H."/>
        </authorList>
    </citation>
    <scope>NUCLEOTIDE SEQUENCE</scope>
    <source>
        <strain evidence="3">CBS 333.67</strain>
    </source>
</reference>
<evidence type="ECO:0000256" key="1">
    <source>
        <dbReference type="ARBA" id="ARBA00022737"/>
    </source>
</evidence>
<dbReference type="SMART" id="SM00248">
    <property type="entry name" value="ANK"/>
    <property type="match status" value="5"/>
</dbReference>
<dbReference type="Pfam" id="PF12796">
    <property type="entry name" value="Ank_2"/>
    <property type="match status" value="1"/>
</dbReference>